<dbReference type="CDD" id="cd03060">
    <property type="entry name" value="GST_N_Omega_like"/>
    <property type="match status" value="1"/>
</dbReference>
<evidence type="ECO:0000313" key="2">
    <source>
        <dbReference type="EMBL" id="MCB5195808.1"/>
    </source>
</evidence>
<gene>
    <name evidence="2" type="ORF">LG219_05835</name>
</gene>
<sequence length="230" mass="26442">MAHLWAIGATDALDLMMATPILYSFRRCPYAMRARWAIWHTQLRVEIREVVLRDKPTELWAVSPKGTVPVLCLPDGQVITESLEIMLWALGQNSAWHPNALGAQQMALILQHDTEFKPLLDAYKYPERHLALSPQQHQDNATYWLETNICNRLAAHTYLIDTEFRLSDAAIAPFIRQFSAVAPDWFLQHANPLLQQWLARVLQDDFFAAGMQKYPRWQAGDSPSYFPAKQ</sequence>
<feature type="domain" description="GST N-terminal" evidence="1">
    <location>
        <begin position="18"/>
        <end position="97"/>
    </location>
</feature>
<keyword evidence="3" id="KW-1185">Reference proteome</keyword>
<proteinExistence type="predicted"/>
<dbReference type="PANTHER" id="PTHR43968">
    <property type="match status" value="1"/>
</dbReference>
<dbReference type="Proteomes" id="UP001198034">
    <property type="component" value="Unassembled WGS sequence"/>
</dbReference>
<evidence type="ECO:0000259" key="1">
    <source>
        <dbReference type="PROSITE" id="PS50404"/>
    </source>
</evidence>
<accession>A0ABS8BJB2</accession>
<dbReference type="Gene3D" id="3.40.30.10">
    <property type="entry name" value="Glutaredoxin"/>
    <property type="match status" value="1"/>
</dbReference>
<dbReference type="EMBL" id="JAJAWG010000002">
    <property type="protein sequence ID" value="MCB5195808.1"/>
    <property type="molecule type" value="Genomic_DNA"/>
</dbReference>
<dbReference type="SUPFAM" id="SSF47616">
    <property type="entry name" value="GST C-terminal domain-like"/>
    <property type="match status" value="1"/>
</dbReference>
<evidence type="ECO:0000313" key="3">
    <source>
        <dbReference type="Proteomes" id="UP001198034"/>
    </source>
</evidence>
<dbReference type="InterPro" id="IPR036282">
    <property type="entry name" value="Glutathione-S-Trfase_C_sf"/>
</dbReference>
<protein>
    <submittedName>
        <fullName evidence="2">Glutathione S-transferase N-terminal domain-containing protein</fullName>
    </submittedName>
</protein>
<dbReference type="InterPro" id="IPR004045">
    <property type="entry name" value="Glutathione_S-Trfase_N"/>
</dbReference>
<reference evidence="2 3" key="1">
    <citation type="submission" date="2021-10" db="EMBL/GenBank/DDBJ databases">
        <authorList>
            <person name="Chen M."/>
        </authorList>
    </citation>
    <scope>NUCLEOTIDE SEQUENCE [LARGE SCALE GENOMIC DNA]</scope>
    <source>
        <strain evidence="2 3">H3-26</strain>
    </source>
</reference>
<dbReference type="InterPro" id="IPR050983">
    <property type="entry name" value="GST_Omega/HSP26"/>
</dbReference>
<dbReference type="PROSITE" id="PS50404">
    <property type="entry name" value="GST_NTER"/>
    <property type="match status" value="1"/>
</dbReference>
<dbReference type="RefSeq" id="WP_226763591.1">
    <property type="nucleotide sequence ID" value="NZ_JAJAWG010000002.1"/>
</dbReference>
<organism evidence="2 3">
    <name type="scientific">Deefgea salmonis</name>
    <dbReference type="NCBI Taxonomy" id="2875502"/>
    <lineage>
        <taxon>Bacteria</taxon>
        <taxon>Pseudomonadati</taxon>
        <taxon>Pseudomonadota</taxon>
        <taxon>Betaproteobacteria</taxon>
        <taxon>Neisseriales</taxon>
        <taxon>Chitinibacteraceae</taxon>
        <taxon>Deefgea</taxon>
    </lineage>
</organism>
<dbReference type="SUPFAM" id="SSF52833">
    <property type="entry name" value="Thioredoxin-like"/>
    <property type="match status" value="1"/>
</dbReference>
<dbReference type="Gene3D" id="1.20.1050.10">
    <property type="match status" value="1"/>
</dbReference>
<comment type="caution">
    <text evidence="2">The sequence shown here is derived from an EMBL/GenBank/DDBJ whole genome shotgun (WGS) entry which is preliminary data.</text>
</comment>
<name>A0ABS8BJB2_9NEIS</name>
<dbReference type="Pfam" id="PF13417">
    <property type="entry name" value="GST_N_3"/>
    <property type="match status" value="1"/>
</dbReference>
<dbReference type="PANTHER" id="PTHR43968:SF6">
    <property type="entry name" value="GLUTATHIONE S-TRANSFERASE OMEGA"/>
    <property type="match status" value="1"/>
</dbReference>
<dbReference type="InterPro" id="IPR036249">
    <property type="entry name" value="Thioredoxin-like_sf"/>
</dbReference>